<proteinExistence type="predicted"/>
<dbReference type="PANTHER" id="PTHR11803">
    <property type="entry name" value="2-IMINOBUTANOATE/2-IMINOPROPANOATE DEAMINASE RIDA"/>
    <property type="match status" value="1"/>
</dbReference>
<accession>A0ABT4VUU8</accession>
<dbReference type="PANTHER" id="PTHR11803:SF44">
    <property type="entry name" value="RUTC FAMILY PROTEIN YJGH"/>
    <property type="match status" value="1"/>
</dbReference>
<dbReference type="EMBL" id="JAPJZH010000017">
    <property type="protein sequence ID" value="MDA4847965.1"/>
    <property type="molecule type" value="Genomic_DNA"/>
</dbReference>
<reference evidence="1" key="1">
    <citation type="submission" date="2022-11" db="EMBL/GenBank/DDBJ databases">
        <title>Hoeflea poritis sp. nov., isolated from scleractinian coral Porites lutea.</title>
        <authorList>
            <person name="Zhang G."/>
            <person name="Wei Q."/>
            <person name="Cai L."/>
        </authorList>
    </citation>
    <scope>NUCLEOTIDE SEQUENCE</scope>
    <source>
        <strain evidence="1">E7-10</strain>
    </source>
</reference>
<evidence type="ECO:0000313" key="2">
    <source>
        <dbReference type="Proteomes" id="UP001148313"/>
    </source>
</evidence>
<dbReference type="InterPro" id="IPR038743">
    <property type="entry name" value="YjgH-like"/>
</dbReference>
<evidence type="ECO:0000313" key="1">
    <source>
        <dbReference type="EMBL" id="MDA4847965.1"/>
    </source>
</evidence>
<dbReference type="Proteomes" id="UP001148313">
    <property type="component" value="Unassembled WGS sequence"/>
</dbReference>
<dbReference type="Pfam" id="PF01042">
    <property type="entry name" value="Ribonuc_L-PSP"/>
    <property type="match status" value="1"/>
</dbReference>
<comment type="caution">
    <text evidence="1">The sequence shown here is derived from an EMBL/GenBank/DDBJ whole genome shotgun (WGS) entry which is preliminary data.</text>
</comment>
<dbReference type="Gene3D" id="3.30.1330.40">
    <property type="entry name" value="RutC-like"/>
    <property type="match status" value="1"/>
</dbReference>
<dbReference type="RefSeq" id="WP_271091807.1">
    <property type="nucleotide sequence ID" value="NZ_JAPJZH010000017.1"/>
</dbReference>
<sequence length="133" mass="14491">MTKRAIVPPALRAAAEKLKMSPAMLSGNHLFLTGSTGGDADGVMPDDPETLMRNAFDKIGHILHEAGLDFGAIVEMTTYHVGLREHFELFDRVRLDYCVAPYPAWTAVEVAGLRREGAIVEIRVIASTEQSAP</sequence>
<name>A0ABT4VUU8_9HYPH</name>
<organism evidence="1 2">
    <name type="scientific">Hoeflea poritis</name>
    <dbReference type="NCBI Taxonomy" id="2993659"/>
    <lineage>
        <taxon>Bacteria</taxon>
        <taxon>Pseudomonadati</taxon>
        <taxon>Pseudomonadota</taxon>
        <taxon>Alphaproteobacteria</taxon>
        <taxon>Hyphomicrobiales</taxon>
        <taxon>Rhizobiaceae</taxon>
        <taxon>Hoeflea</taxon>
    </lineage>
</organism>
<gene>
    <name evidence="1" type="ORF">OOZ53_21585</name>
</gene>
<protein>
    <submittedName>
        <fullName evidence="1">RidA family protein</fullName>
    </submittedName>
</protein>
<dbReference type="CDD" id="cd02198">
    <property type="entry name" value="YjgH_like"/>
    <property type="match status" value="1"/>
</dbReference>
<dbReference type="SUPFAM" id="SSF55298">
    <property type="entry name" value="YjgF-like"/>
    <property type="match status" value="1"/>
</dbReference>
<dbReference type="InterPro" id="IPR035959">
    <property type="entry name" value="RutC-like_sf"/>
</dbReference>
<keyword evidence="2" id="KW-1185">Reference proteome</keyword>
<dbReference type="InterPro" id="IPR006175">
    <property type="entry name" value="YjgF/YER057c/UK114"/>
</dbReference>